<dbReference type="SUPFAM" id="SSF56214">
    <property type="entry name" value="4'-phosphopantetheinyl transferase"/>
    <property type="match status" value="1"/>
</dbReference>
<comment type="similarity">
    <text evidence="1">Belongs to the P-Pant transferase superfamily. Gsp/Sfp/HetI/AcpT family.</text>
</comment>
<reference evidence="5" key="1">
    <citation type="submission" date="2018-05" db="EMBL/GenBank/DDBJ databases">
        <title>Luteimonas pekinense sp. nov., isolated from human Meibomian gland secretions, Beijing, China.</title>
        <authorList>
            <person name="Wen T."/>
            <person name="Bai H."/>
            <person name="Lv H."/>
        </authorList>
    </citation>
    <scope>NUCLEOTIDE SEQUENCE [LARGE SCALE GENOMIC DNA]</scope>
    <source>
        <strain evidence="5">83-4</strain>
    </source>
</reference>
<dbReference type="AlphaFoldDB" id="A0A344J7Q3"/>
<keyword evidence="2 4" id="KW-0808">Transferase</keyword>
<dbReference type="Pfam" id="PF01648">
    <property type="entry name" value="ACPS"/>
    <property type="match status" value="1"/>
</dbReference>
<evidence type="ECO:0000313" key="4">
    <source>
        <dbReference type="EMBL" id="AXA85063.1"/>
    </source>
</evidence>
<dbReference type="RefSeq" id="WP_112927275.1">
    <property type="nucleotide sequence ID" value="NZ_CP029556.1"/>
</dbReference>
<dbReference type="Proteomes" id="UP000251842">
    <property type="component" value="Chromosome"/>
</dbReference>
<dbReference type="EMBL" id="CP029556">
    <property type="protein sequence ID" value="AXA85063.1"/>
    <property type="molecule type" value="Genomic_DNA"/>
</dbReference>
<dbReference type="GO" id="GO:0000287">
    <property type="term" value="F:magnesium ion binding"/>
    <property type="evidence" value="ECO:0007669"/>
    <property type="project" value="InterPro"/>
</dbReference>
<keyword evidence="5" id="KW-1185">Reference proteome</keyword>
<name>A0A344J7Q3_9GAMM</name>
<dbReference type="OrthoDB" id="9808281at2"/>
<protein>
    <submittedName>
        <fullName evidence="4">4-phosphopantetheinyl transferase</fullName>
    </submittedName>
</protein>
<feature type="domain" description="4'-phosphopantetheinyl transferase" evidence="3">
    <location>
        <begin position="75"/>
        <end position="149"/>
    </location>
</feature>
<evidence type="ECO:0000259" key="3">
    <source>
        <dbReference type="Pfam" id="PF01648"/>
    </source>
</evidence>
<sequence>MTPRHTLLPLPDRADAERLARGWLAQQWEVDAAALPLHRDARGRPRLTAPMQDVDAGWSHSGGHLLVACGEGLRLGCDLEAVRPRPNALALAKRFFHAEEHAWLAGLPEAGIVPAFLRLWCAKEAVLKAHGHGLSFGMERLRFAEIDGALRLVDCDAPLGNPRGWTLQEWVPMPGFIAALAWHALPAPESGAAIL</sequence>
<dbReference type="InterPro" id="IPR037143">
    <property type="entry name" value="4-PPantetheinyl_Trfase_dom_sf"/>
</dbReference>
<accession>A0A344J7Q3</accession>
<dbReference type="PANTHER" id="PTHR12215">
    <property type="entry name" value="PHOSPHOPANTETHEINE TRANSFERASE"/>
    <property type="match status" value="1"/>
</dbReference>
<dbReference type="GO" id="GO:0019878">
    <property type="term" value="P:lysine biosynthetic process via aminoadipic acid"/>
    <property type="evidence" value="ECO:0007669"/>
    <property type="project" value="TreeGrafter"/>
</dbReference>
<dbReference type="PANTHER" id="PTHR12215:SF10">
    <property type="entry name" value="L-AMINOADIPATE-SEMIALDEHYDE DEHYDROGENASE-PHOSPHOPANTETHEINYL TRANSFERASE"/>
    <property type="match status" value="1"/>
</dbReference>
<proteinExistence type="inferred from homology"/>
<dbReference type="InterPro" id="IPR050559">
    <property type="entry name" value="P-Pant_transferase_sf"/>
</dbReference>
<dbReference type="Gene3D" id="3.90.470.20">
    <property type="entry name" value="4'-phosphopantetheinyl transferase domain"/>
    <property type="match status" value="1"/>
</dbReference>
<dbReference type="InterPro" id="IPR008278">
    <property type="entry name" value="4-PPantetheinyl_Trfase_dom"/>
</dbReference>
<dbReference type="GO" id="GO:0008897">
    <property type="term" value="F:holo-[acyl-carrier-protein] synthase activity"/>
    <property type="evidence" value="ECO:0007669"/>
    <property type="project" value="InterPro"/>
</dbReference>
<evidence type="ECO:0000313" key="5">
    <source>
        <dbReference type="Proteomes" id="UP000251842"/>
    </source>
</evidence>
<organism evidence="4 5">
    <name type="scientific">Solilutibacter oculi</name>
    <dbReference type="NCBI Taxonomy" id="2698682"/>
    <lineage>
        <taxon>Bacteria</taxon>
        <taxon>Pseudomonadati</taxon>
        <taxon>Pseudomonadota</taxon>
        <taxon>Gammaproteobacteria</taxon>
        <taxon>Lysobacterales</taxon>
        <taxon>Lysobacteraceae</taxon>
        <taxon>Solilutibacter</taxon>
    </lineage>
</organism>
<gene>
    <name evidence="4" type="ORF">DCD74_10555</name>
</gene>
<evidence type="ECO:0000256" key="2">
    <source>
        <dbReference type="ARBA" id="ARBA00022679"/>
    </source>
</evidence>
<evidence type="ECO:0000256" key="1">
    <source>
        <dbReference type="ARBA" id="ARBA00010990"/>
    </source>
</evidence>
<dbReference type="GO" id="GO:0005829">
    <property type="term" value="C:cytosol"/>
    <property type="evidence" value="ECO:0007669"/>
    <property type="project" value="TreeGrafter"/>
</dbReference>
<dbReference type="KEGG" id="lue:DCD74_10555"/>